<dbReference type="InterPro" id="IPR015300">
    <property type="entry name" value="DNA-bd_pseudobarrel_sf"/>
</dbReference>
<keyword evidence="8" id="KW-0539">Nucleus</keyword>
<dbReference type="PROSITE" id="PS50863">
    <property type="entry name" value="B3"/>
    <property type="match status" value="1"/>
</dbReference>
<gene>
    <name evidence="10" type="ORF">CRG98_034984</name>
</gene>
<dbReference type="GO" id="GO:0005634">
    <property type="term" value="C:nucleus"/>
    <property type="evidence" value="ECO:0007669"/>
    <property type="project" value="UniProtKB-SubCell"/>
</dbReference>
<evidence type="ECO:0000256" key="3">
    <source>
        <dbReference type="ARBA" id="ARBA00022737"/>
    </source>
</evidence>
<name>A0A2I0IKU4_PUNGR</name>
<organism evidence="10 11">
    <name type="scientific">Punica granatum</name>
    <name type="common">Pomegranate</name>
    <dbReference type="NCBI Taxonomy" id="22663"/>
    <lineage>
        <taxon>Eukaryota</taxon>
        <taxon>Viridiplantae</taxon>
        <taxon>Streptophyta</taxon>
        <taxon>Embryophyta</taxon>
        <taxon>Tracheophyta</taxon>
        <taxon>Spermatophyta</taxon>
        <taxon>Magnoliopsida</taxon>
        <taxon>eudicotyledons</taxon>
        <taxon>Gunneridae</taxon>
        <taxon>Pentapetalae</taxon>
        <taxon>rosids</taxon>
        <taxon>malvids</taxon>
        <taxon>Myrtales</taxon>
        <taxon>Lythraceae</taxon>
        <taxon>Punica</taxon>
    </lineage>
</organism>
<dbReference type="AlphaFoldDB" id="A0A2I0IKU4"/>
<keyword evidence="11" id="KW-1185">Reference proteome</keyword>
<dbReference type="Pfam" id="PF03107">
    <property type="entry name" value="C1_2"/>
    <property type="match status" value="6"/>
</dbReference>
<evidence type="ECO:0000313" key="10">
    <source>
        <dbReference type="EMBL" id="PKI44629.1"/>
    </source>
</evidence>
<keyword evidence="4" id="KW-0862">Zinc</keyword>
<dbReference type="InterPro" id="IPR003340">
    <property type="entry name" value="B3_DNA-bd"/>
</dbReference>
<keyword evidence="7" id="KW-0804">Transcription</keyword>
<evidence type="ECO:0000259" key="9">
    <source>
        <dbReference type="PROSITE" id="PS50863"/>
    </source>
</evidence>
<dbReference type="InterPro" id="IPR004146">
    <property type="entry name" value="DC1"/>
</dbReference>
<evidence type="ECO:0000313" key="11">
    <source>
        <dbReference type="Proteomes" id="UP000233551"/>
    </source>
</evidence>
<keyword evidence="6" id="KW-0238">DNA-binding</keyword>
<evidence type="ECO:0000256" key="7">
    <source>
        <dbReference type="ARBA" id="ARBA00023163"/>
    </source>
</evidence>
<comment type="subcellular location">
    <subcellularLocation>
        <location evidence="1">Nucleus</location>
    </subcellularLocation>
</comment>
<reference evidence="10 11" key="1">
    <citation type="submission" date="2017-11" db="EMBL/GenBank/DDBJ databases">
        <title>De-novo sequencing of pomegranate (Punica granatum L.) genome.</title>
        <authorList>
            <person name="Akparov Z."/>
            <person name="Amiraslanov A."/>
            <person name="Hajiyeva S."/>
            <person name="Abbasov M."/>
            <person name="Kaur K."/>
            <person name="Hamwieh A."/>
            <person name="Solovyev V."/>
            <person name="Salamov A."/>
            <person name="Braich B."/>
            <person name="Kosarev P."/>
            <person name="Mahmoud A."/>
            <person name="Hajiyev E."/>
            <person name="Babayeva S."/>
            <person name="Izzatullayeva V."/>
            <person name="Mammadov A."/>
            <person name="Mammadov A."/>
            <person name="Sharifova S."/>
            <person name="Ojaghi J."/>
            <person name="Eynullazada K."/>
            <person name="Bayramov B."/>
            <person name="Abdulazimova A."/>
            <person name="Shahmuradov I."/>
        </authorList>
    </citation>
    <scope>NUCLEOTIDE SEQUENCE [LARGE SCALE GENOMIC DNA]</scope>
    <source>
        <strain evidence="11">cv. AG2017</strain>
        <tissue evidence="10">Leaf</tissue>
    </source>
</reference>
<dbReference type="SUPFAM" id="SSF57889">
    <property type="entry name" value="Cysteine-rich domain"/>
    <property type="match status" value="6"/>
</dbReference>
<dbReference type="Gene3D" id="2.40.330.10">
    <property type="entry name" value="DNA-binding pseudobarrel domain"/>
    <property type="match status" value="1"/>
</dbReference>
<dbReference type="GO" id="GO:0046872">
    <property type="term" value="F:metal ion binding"/>
    <property type="evidence" value="ECO:0007669"/>
    <property type="project" value="UniProtKB-KW"/>
</dbReference>
<evidence type="ECO:0000256" key="1">
    <source>
        <dbReference type="ARBA" id="ARBA00004123"/>
    </source>
</evidence>
<evidence type="ECO:0000256" key="2">
    <source>
        <dbReference type="ARBA" id="ARBA00022723"/>
    </source>
</evidence>
<evidence type="ECO:0000256" key="5">
    <source>
        <dbReference type="ARBA" id="ARBA00023015"/>
    </source>
</evidence>
<evidence type="ECO:0000256" key="8">
    <source>
        <dbReference type="ARBA" id="ARBA00023242"/>
    </source>
</evidence>
<dbReference type="EMBL" id="PGOL01002859">
    <property type="protein sequence ID" value="PKI44629.1"/>
    <property type="molecule type" value="Genomic_DNA"/>
</dbReference>
<dbReference type="Proteomes" id="UP000233551">
    <property type="component" value="Unassembled WGS sequence"/>
</dbReference>
<dbReference type="GO" id="GO:0003677">
    <property type="term" value="F:DNA binding"/>
    <property type="evidence" value="ECO:0007669"/>
    <property type="project" value="UniProtKB-KW"/>
</dbReference>
<keyword evidence="2" id="KW-0479">Metal-binding</keyword>
<dbReference type="SMART" id="SM00109">
    <property type="entry name" value="C1"/>
    <property type="match status" value="5"/>
</dbReference>
<comment type="caution">
    <text evidence="10">The sequence shown here is derived from an EMBL/GenBank/DDBJ whole genome shotgun (WGS) entry which is preliminary data.</text>
</comment>
<feature type="domain" description="TF-B3" evidence="9">
    <location>
        <begin position="632"/>
        <end position="692"/>
    </location>
</feature>
<proteinExistence type="predicted"/>
<protein>
    <recommendedName>
        <fullName evidence="9">TF-B3 domain-containing protein</fullName>
    </recommendedName>
</protein>
<evidence type="ECO:0000256" key="4">
    <source>
        <dbReference type="ARBA" id="ARBA00022833"/>
    </source>
</evidence>
<accession>A0A2I0IKU4</accession>
<dbReference type="PANTHER" id="PTHR46288:SF85">
    <property type="entry name" value="DC1 DOMAIN-CONTAINING PROTEIN"/>
    <property type="match status" value="1"/>
</dbReference>
<sequence>MAAADTSRLLQHPSHKHALVLQELSESFRFECQICSISVKGPAYHCIDCEFFIHKSCAELPPEIQHPSHPQHPLVLSTPSGRSFGCYGCRYPLSVNCYQCYDCRIDLHVGCAVATLPPPEEEQHKDEQKRENKDHHEEEMIKHFAHRHPLSSFHLDAPNWIRCKACWGRISGRVYGCRACIFVLHESCALAPRKIMNHPFHPQHSLTLFVHSKASFRCRVCEWKCQFAYKCNECGFILDVNCAVSIKHPPPRDHDHSRSTDDRRDQIHHFSHPHQLTSFYAKAKLLATCDVCKEEISGDFYCCPDCLFLLHPSCAKLTQEIVHPLHPEHPLICQPGRLKCSLCSNYIKHGFEFKCEECPFGLDVGCALQSLSATKEELTLNSELLHKHPMRLQFLTEGHDYKSGRIVCCECPAEGLVYVCANACDMMIHKTCAELPHELEHPIHPQHPLLLSSEPLDKSNPCFACLESSGGFTYYCDYCKFQFHAHCAMRRPTLKHQHHEHNLSYFGKIRCKPYSVQCDVCYDDCRIDFYRCVPCNYNIHFSCLPLPHSVKHKFHFHPLVLRDRVVDEHYAYEEQYCDLCETLRNPERGVYYCEVCNYAVDIDCVIPKSLCNEFMRWAEIETRCHPVELRHEGRSWPVKMLCYPKPEGNQGKLCHGWAAFLKDNVVRHGTEDICVFELINRNAFCVHIFRPDLTFSMSHWPRDESFGPSRGFTQIFACPVMLKILFACAFEAPAYNLPDVVAYVGQISYELIAAGVWRKLNGRSRRNWKTAEMGQAATGRATIFWWLA</sequence>
<dbReference type="CDD" id="cd10017">
    <property type="entry name" value="B3_DNA"/>
    <property type="match status" value="1"/>
</dbReference>
<dbReference type="InterPro" id="IPR046349">
    <property type="entry name" value="C1-like_sf"/>
</dbReference>
<dbReference type="InterPro" id="IPR002219">
    <property type="entry name" value="PKC_DAG/PE"/>
</dbReference>
<dbReference type="SUPFAM" id="SSF101936">
    <property type="entry name" value="DNA-binding pseudobarrel domain"/>
    <property type="match status" value="1"/>
</dbReference>
<keyword evidence="5" id="KW-0805">Transcription regulation</keyword>
<dbReference type="PANTHER" id="PTHR46288">
    <property type="entry name" value="PHORBOL-ESTER/DAG-TYPE DOMAIN-CONTAINING PROTEIN"/>
    <property type="match status" value="1"/>
</dbReference>
<evidence type="ECO:0000256" key="6">
    <source>
        <dbReference type="ARBA" id="ARBA00023125"/>
    </source>
</evidence>
<keyword evidence="3" id="KW-0677">Repeat</keyword>
<dbReference type="Pfam" id="PF02362">
    <property type="entry name" value="B3"/>
    <property type="match status" value="1"/>
</dbReference>